<sequence>MTSDARRDSPHYSIPKHAADADAGTDDDDPFDARIKKTGCYRHHIQVQECMFEHRDWRQCQQQLKLFKQCMDRYEASKNAVK</sequence>
<dbReference type="GO" id="GO:0005758">
    <property type="term" value="C:mitochondrial intermembrane space"/>
    <property type="evidence" value="ECO:0007669"/>
    <property type="project" value="InterPro"/>
</dbReference>
<dbReference type="EMBL" id="NCKU01005818">
    <property type="protein sequence ID" value="RWS04135.1"/>
    <property type="molecule type" value="Genomic_DNA"/>
</dbReference>
<proteinExistence type="predicted"/>
<dbReference type="Proteomes" id="UP000285301">
    <property type="component" value="Unassembled WGS sequence"/>
</dbReference>
<evidence type="ECO:0000313" key="5">
    <source>
        <dbReference type="EMBL" id="RWS09704.1"/>
    </source>
</evidence>
<evidence type="ECO:0000313" key="6">
    <source>
        <dbReference type="Proteomes" id="UP000285301"/>
    </source>
</evidence>
<comment type="caution">
    <text evidence="4">The sequence shown here is derived from an EMBL/GenBank/DDBJ whole genome shotgun (WGS) entry which is preliminary data.</text>
</comment>
<dbReference type="EMBL" id="NCKU01002383">
    <property type="protein sequence ID" value="RWS09704.1"/>
    <property type="molecule type" value="Genomic_DNA"/>
</dbReference>
<dbReference type="GO" id="GO:0033617">
    <property type="term" value="P:mitochondrial respiratory chain complex IV assembly"/>
    <property type="evidence" value="ECO:0007669"/>
    <property type="project" value="InterPro"/>
</dbReference>
<dbReference type="InterPro" id="IPR039870">
    <property type="entry name" value="Coa4-like"/>
</dbReference>
<feature type="region of interest" description="Disordered" evidence="1">
    <location>
        <begin position="1"/>
        <end position="29"/>
    </location>
</feature>
<evidence type="ECO:0000313" key="3">
    <source>
        <dbReference type="EMBL" id="RWS04355.1"/>
    </source>
</evidence>
<protein>
    <submittedName>
        <fullName evidence="4">Cytochrome c oxidase assembly factor 4-like protein</fullName>
    </submittedName>
</protein>
<dbReference type="EMBL" id="NCKU01005544">
    <property type="protein sequence ID" value="RWS04443.1"/>
    <property type="molecule type" value="Genomic_DNA"/>
</dbReference>
<evidence type="ECO:0000256" key="1">
    <source>
        <dbReference type="SAM" id="MobiDB-lite"/>
    </source>
</evidence>
<reference evidence="4" key="2">
    <citation type="submission" date="2018-11" db="EMBL/GenBank/DDBJ databases">
        <title>Trombidioid mite genomics.</title>
        <authorList>
            <person name="Dong X."/>
        </authorList>
    </citation>
    <scope>NUCLEOTIDE SEQUENCE</scope>
    <source>
        <strain evidence="4">UoL-WK</strain>
    </source>
</reference>
<dbReference type="PANTHER" id="PTHR13639">
    <property type="entry name" value="CYTOCHROME C OXIDASE ASSEMBLY FACTOR 4 HOMOLOG, MITOCHONDRIAL"/>
    <property type="match status" value="1"/>
</dbReference>
<reference evidence="4 6" key="1">
    <citation type="journal article" date="2018" name="Gigascience">
        <title>Genomes of trombidid mites reveal novel predicted allergens and laterally-transferred genes associated with secondary metabolism.</title>
        <authorList>
            <person name="Dong X."/>
            <person name="Chaisiri K."/>
            <person name="Xia D."/>
            <person name="Armstrong S.D."/>
            <person name="Fang Y."/>
            <person name="Donnelly M.J."/>
            <person name="Kadowaki T."/>
            <person name="McGarry J.W."/>
            <person name="Darby A.C."/>
            <person name="Makepeace B.L."/>
        </authorList>
    </citation>
    <scope>NUCLEOTIDE SEQUENCE [LARGE SCALE GENOMIC DNA]</scope>
    <source>
        <strain evidence="4">UoL-WK</strain>
    </source>
</reference>
<dbReference type="STRING" id="1965070.A0A3S3NYM8"/>
<name>A0A3S3NYM8_9ACAR</name>
<keyword evidence="6" id="KW-1185">Reference proteome</keyword>
<dbReference type="AlphaFoldDB" id="A0A3S3NYM8"/>
<gene>
    <name evidence="5" type="ORF">B4U79_00108</name>
    <name evidence="4" type="ORF">B4U79_05631</name>
    <name evidence="2" type="ORF">B4U79_06076</name>
    <name evidence="3" type="ORF">B4U79_11641</name>
</gene>
<dbReference type="PANTHER" id="PTHR13639:SF2">
    <property type="entry name" value="CYTOCHROME C OXIDASE ASSEMBLY FACTOR 4 HOMOLOG, MITOCHONDRIAL"/>
    <property type="match status" value="1"/>
</dbReference>
<organism evidence="4 6">
    <name type="scientific">Dinothrombium tinctorium</name>
    <dbReference type="NCBI Taxonomy" id="1965070"/>
    <lineage>
        <taxon>Eukaryota</taxon>
        <taxon>Metazoa</taxon>
        <taxon>Ecdysozoa</taxon>
        <taxon>Arthropoda</taxon>
        <taxon>Chelicerata</taxon>
        <taxon>Arachnida</taxon>
        <taxon>Acari</taxon>
        <taxon>Acariformes</taxon>
        <taxon>Trombidiformes</taxon>
        <taxon>Prostigmata</taxon>
        <taxon>Anystina</taxon>
        <taxon>Parasitengona</taxon>
        <taxon>Trombidioidea</taxon>
        <taxon>Trombidiidae</taxon>
        <taxon>Dinothrombium</taxon>
    </lineage>
</organism>
<evidence type="ECO:0000313" key="2">
    <source>
        <dbReference type="EMBL" id="RWS04135.1"/>
    </source>
</evidence>
<accession>A0A3S3NYM8</accession>
<feature type="compositionally biased region" description="Basic and acidic residues" evidence="1">
    <location>
        <begin position="1"/>
        <end position="10"/>
    </location>
</feature>
<evidence type="ECO:0000313" key="4">
    <source>
        <dbReference type="EMBL" id="RWS04443.1"/>
    </source>
</evidence>
<dbReference type="EMBL" id="NCKU01005615">
    <property type="protein sequence ID" value="RWS04355.1"/>
    <property type="molecule type" value="Genomic_DNA"/>
</dbReference>